<dbReference type="SUPFAM" id="SSF55961">
    <property type="entry name" value="Bet v1-like"/>
    <property type="match status" value="1"/>
</dbReference>
<organism evidence="3 4">
    <name type="scientific">Microlunatus elymi</name>
    <dbReference type="NCBI Taxonomy" id="2596828"/>
    <lineage>
        <taxon>Bacteria</taxon>
        <taxon>Bacillati</taxon>
        <taxon>Actinomycetota</taxon>
        <taxon>Actinomycetes</taxon>
        <taxon>Propionibacteriales</taxon>
        <taxon>Propionibacteriaceae</taxon>
        <taxon>Microlunatus</taxon>
    </lineage>
</organism>
<dbReference type="AlphaFoldDB" id="A0A516PYY7"/>
<dbReference type="InterPro" id="IPR013538">
    <property type="entry name" value="ASHA1/2-like_C"/>
</dbReference>
<dbReference type="KEGG" id="mik:FOE78_11130"/>
<dbReference type="EMBL" id="CP041692">
    <property type="protein sequence ID" value="QDP96380.1"/>
    <property type="molecule type" value="Genomic_DNA"/>
</dbReference>
<evidence type="ECO:0000259" key="2">
    <source>
        <dbReference type="Pfam" id="PF08327"/>
    </source>
</evidence>
<feature type="domain" description="Activator of Hsp90 ATPase homologue 1/2-like C-terminal" evidence="2">
    <location>
        <begin position="14"/>
        <end position="136"/>
    </location>
</feature>
<dbReference type="OrthoDB" id="8755073at2"/>
<accession>A0A516PYY7</accession>
<sequence length="140" mass="15859">MSPYTLQLEHEFAASPDRIWRAWTTEDGLAAWWWPTWSPTISIDLRVGGGYRIEAADPKIIVEGRYVIIEPVSHLRMTWIWTDPDGAGPEEEVDVTFAPEGVGTLIRLQHTGPWTSAEPADNYRQGWTSVLDNLLRVVSL</sequence>
<dbReference type="Pfam" id="PF08327">
    <property type="entry name" value="AHSA1"/>
    <property type="match status" value="1"/>
</dbReference>
<dbReference type="Gene3D" id="3.30.530.20">
    <property type="match status" value="1"/>
</dbReference>
<name>A0A516PYY7_9ACTN</name>
<dbReference type="RefSeq" id="WP_143986346.1">
    <property type="nucleotide sequence ID" value="NZ_CP041692.1"/>
</dbReference>
<dbReference type="InterPro" id="IPR023393">
    <property type="entry name" value="START-like_dom_sf"/>
</dbReference>
<proteinExistence type="inferred from homology"/>
<dbReference type="Proteomes" id="UP000319263">
    <property type="component" value="Chromosome"/>
</dbReference>
<reference evidence="3 4" key="1">
    <citation type="submission" date="2019-07" db="EMBL/GenBank/DDBJ databases">
        <title>Microlunatus dokdonensis sp. nov. isolated from the rhizospheric soil of the wild plant Elymus tsukushiensis.</title>
        <authorList>
            <person name="Ghim S.-Y."/>
            <person name="Hwang Y.-J."/>
            <person name="Son J.-S."/>
            <person name="Shin J.-H."/>
        </authorList>
    </citation>
    <scope>NUCLEOTIDE SEQUENCE [LARGE SCALE GENOMIC DNA]</scope>
    <source>
        <strain evidence="3 4">KUDC0627</strain>
    </source>
</reference>
<dbReference type="CDD" id="cd07814">
    <property type="entry name" value="SRPBCC_CalC_Aha1-like"/>
    <property type="match status" value="1"/>
</dbReference>
<protein>
    <submittedName>
        <fullName evidence="3">SRPBCC domain-containing protein</fullName>
    </submittedName>
</protein>
<comment type="similarity">
    <text evidence="1">Belongs to the AHA1 family.</text>
</comment>
<evidence type="ECO:0000313" key="4">
    <source>
        <dbReference type="Proteomes" id="UP000319263"/>
    </source>
</evidence>
<evidence type="ECO:0000256" key="1">
    <source>
        <dbReference type="ARBA" id="ARBA00006817"/>
    </source>
</evidence>
<gene>
    <name evidence="3" type="ORF">FOE78_11130</name>
</gene>
<evidence type="ECO:0000313" key="3">
    <source>
        <dbReference type="EMBL" id="QDP96380.1"/>
    </source>
</evidence>
<keyword evidence="4" id="KW-1185">Reference proteome</keyword>